<feature type="coiled-coil region" evidence="1">
    <location>
        <begin position="36"/>
        <end position="77"/>
    </location>
</feature>
<sequence length="375" mass="43197">MSTEPRQVLQERLAAIFAEAKEQGLDQHDLLPLEVQDNFQNMLQTANSRISSLEDEAEEMKKKNLGLETQLKRAQQTLETRDIPEDANHLQVELDLTKISVDFYRRLMNEAENRATNYQEKWQEALRKQTAAEAVDKKIDYLKAENRDLQQSKTMIAEELRKMKDLYDKLRDKDLATIVDKEEKLMASEKQLGELKTTIEELENENNAVEEQYHEVMSSLDAVVTETTDGLNAARAHARAVQQQKSATFSEIQPLRKFFGHTNDVLNIYQGIFKKLLNPTEPNVTIPCDFNEMVTARLHAASGEYEAFLTVRALLMAEGLSDTEHSEQLDDLATSAQYMHKSLDLIREDLAQFLWALQRRPDLPRLIRMKFSVLI</sequence>
<keyword evidence="3" id="KW-1185">Reference proteome</keyword>
<dbReference type="OrthoDB" id="3777090at2759"/>
<evidence type="ECO:0000256" key="1">
    <source>
        <dbReference type="SAM" id="Coils"/>
    </source>
</evidence>
<name>A0A9P4PF17_9PLEO</name>
<dbReference type="AlphaFoldDB" id="A0A9P4PF17"/>
<evidence type="ECO:0000313" key="3">
    <source>
        <dbReference type="Proteomes" id="UP000799764"/>
    </source>
</evidence>
<evidence type="ECO:0000313" key="2">
    <source>
        <dbReference type="EMBL" id="KAF2442772.1"/>
    </source>
</evidence>
<accession>A0A9P4PF17</accession>
<keyword evidence="1" id="KW-0175">Coiled coil</keyword>
<proteinExistence type="predicted"/>
<protein>
    <submittedName>
        <fullName evidence="2">Uncharacterized protein</fullName>
    </submittedName>
</protein>
<dbReference type="Proteomes" id="UP000799764">
    <property type="component" value="Unassembled WGS sequence"/>
</dbReference>
<reference evidence="2" key="1">
    <citation type="journal article" date="2020" name="Stud. Mycol.">
        <title>101 Dothideomycetes genomes: a test case for predicting lifestyles and emergence of pathogens.</title>
        <authorList>
            <person name="Haridas S."/>
            <person name="Albert R."/>
            <person name="Binder M."/>
            <person name="Bloem J."/>
            <person name="Labutti K."/>
            <person name="Salamov A."/>
            <person name="Andreopoulos B."/>
            <person name="Baker S."/>
            <person name="Barry K."/>
            <person name="Bills G."/>
            <person name="Bluhm B."/>
            <person name="Cannon C."/>
            <person name="Castanera R."/>
            <person name="Culley D."/>
            <person name="Daum C."/>
            <person name="Ezra D."/>
            <person name="Gonzalez J."/>
            <person name="Henrissat B."/>
            <person name="Kuo A."/>
            <person name="Liang C."/>
            <person name="Lipzen A."/>
            <person name="Lutzoni F."/>
            <person name="Magnuson J."/>
            <person name="Mondo S."/>
            <person name="Nolan M."/>
            <person name="Ohm R."/>
            <person name="Pangilinan J."/>
            <person name="Park H.-J."/>
            <person name="Ramirez L."/>
            <person name="Alfaro M."/>
            <person name="Sun H."/>
            <person name="Tritt A."/>
            <person name="Yoshinaga Y."/>
            <person name="Zwiers L.-H."/>
            <person name="Turgeon B."/>
            <person name="Goodwin S."/>
            <person name="Spatafora J."/>
            <person name="Crous P."/>
            <person name="Grigoriev I."/>
        </authorList>
    </citation>
    <scope>NUCLEOTIDE SEQUENCE</scope>
    <source>
        <strain evidence="2">CBS 690.94</strain>
    </source>
</reference>
<feature type="coiled-coil region" evidence="1">
    <location>
        <begin position="101"/>
        <end position="219"/>
    </location>
</feature>
<organism evidence="2 3">
    <name type="scientific">Karstenula rhodostoma CBS 690.94</name>
    <dbReference type="NCBI Taxonomy" id="1392251"/>
    <lineage>
        <taxon>Eukaryota</taxon>
        <taxon>Fungi</taxon>
        <taxon>Dikarya</taxon>
        <taxon>Ascomycota</taxon>
        <taxon>Pezizomycotina</taxon>
        <taxon>Dothideomycetes</taxon>
        <taxon>Pleosporomycetidae</taxon>
        <taxon>Pleosporales</taxon>
        <taxon>Massarineae</taxon>
        <taxon>Didymosphaeriaceae</taxon>
        <taxon>Karstenula</taxon>
    </lineage>
</organism>
<comment type="caution">
    <text evidence="2">The sequence shown here is derived from an EMBL/GenBank/DDBJ whole genome shotgun (WGS) entry which is preliminary data.</text>
</comment>
<gene>
    <name evidence="2" type="ORF">P171DRAFT_486751</name>
</gene>
<dbReference type="EMBL" id="MU001503">
    <property type="protein sequence ID" value="KAF2442772.1"/>
    <property type="molecule type" value="Genomic_DNA"/>
</dbReference>